<evidence type="ECO:0000313" key="2">
    <source>
        <dbReference type="EMBL" id="KRV46858.1"/>
    </source>
</evidence>
<keyword evidence="1" id="KW-0472">Membrane</keyword>
<keyword evidence="1" id="KW-1133">Transmembrane helix</keyword>
<keyword evidence="1" id="KW-0812">Transmembrane</keyword>
<reference evidence="2 3" key="1">
    <citation type="submission" date="2015-10" db="EMBL/GenBank/DDBJ databases">
        <title>Draft genome sequence of pyrrolomycin-producing Streptomyces vitaminophilus.</title>
        <authorList>
            <person name="Graham D.E."/>
            <person name="Mahan K.M."/>
            <person name="Klingeman D.M."/>
            <person name="Hettich R.L."/>
            <person name="Parry R.J."/>
        </authorList>
    </citation>
    <scope>NUCLEOTIDE SEQUENCE [LARGE SCALE GENOMIC DNA]</scope>
    <source>
        <strain evidence="2 3">ATCC 31673</strain>
    </source>
</reference>
<keyword evidence="3" id="KW-1185">Reference proteome</keyword>
<protein>
    <submittedName>
        <fullName evidence="2">Uncharacterized protein</fullName>
    </submittedName>
</protein>
<accession>A0A0T6LLC3</accession>
<evidence type="ECO:0000256" key="1">
    <source>
        <dbReference type="SAM" id="Phobius"/>
    </source>
</evidence>
<dbReference type="AlphaFoldDB" id="A0A0T6LLC3"/>
<organism evidence="2 3">
    <name type="scientific">Wenjunlia vitaminophila</name>
    <name type="common">Streptomyces vitaminophilus</name>
    <dbReference type="NCBI Taxonomy" id="76728"/>
    <lineage>
        <taxon>Bacteria</taxon>
        <taxon>Bacillati</taxon>
        <taxon>Actinomycetota</taxon>
        <taxon>Actinomycetes</taxon>
        <taxon>Kitasatosporales</taxon>
        <taxon>Streptomycetaceae</taxon>
        <taxon>Wenjunlia</taxon>
    </lineage>
</organism>
<dbReference type="RefSeq" id="WP_018382482.1">
    <property type="nucleotide sequence ID" value="NZ_LLZU01000038.1"/>
</dbReference>
<sequence>MKSHEFRPSHLVAGVVCLAVAVTYLLDASGLWQVPTVVGGNVFLLGMVAAAVTGTVHRSLRRRARDAD</sequence>
<evidence type="ECO:0000313" key="3">
    <source>
        <dbReference type="Proteomes" id="UP000050867"/>
    </source>
</evidence>
<comment type="caution">
    <text evidence="2">The sequence shown here is derived from an EMBL/GenBank/DDBJ whole genome shotgun (WGS) entry which is preliminary data.</text>
</comment>
<feature type="transmembrane region" description="Helical" evidence="1">
    <location>
        <begin position="38"/>
        <end position="56"/>
    </location>
</feature>
<feature type="transmembrane region" description="Helical" evidence="1">
    <location>
        <begin position="12"/>
        <end position="32"/>
    </location>
</feature>
<dbReference type="STRING" id="76728.AQ490_08725"/>
<gene>
    <name evidence="2" type="ORF">AQ490_08725</name>
</gene>
<name>A0A0T6LLC3_WENVI</name>
<dbReference type="Proteomes" id="UP000050867">
    <property type="component" value="Unassembled WGS sequence"/>
</dbReference>
<proteinExistence type="predicted"/>
<dbReference type="EMBL" id="LLZU01000038">
    <property type="protein sequence ID" value="KRV46858.1"/>
    <property type="molecule type" value="Genomic_DNA"/>
</dbReference>
<dbReference type="OrthoDB" id="4338664at2"/>